<organism evidence="2 3">
    <name type="scientific">Aliishimia ponticola</name>
    <dbReference type="NCBI Taxonomy" id="2499833"/>
    <lineage>
        <taxon>Bacteria</taxon>
        <taxon>Pseudomonadati</taxon>
        <taxon>Pseudomonadota</taxon>
        <taxon>Alphaproteobacteria</taxon>
        <taxon>Rhodobacterales</taxon>
        <taxon>Paracoccaceae</taxon>
        <taxon>Aliishimia</taxon>
    </lineage>
</organism>
<proteinExistence type="predicted"/>
<evidence type="ECO:0000313" key="2">
    <source>
        <dbReference type="EMBL" id="THH38107.1"/>
    </source>
</evidence>
<sequence length="117" mass="12776">MTVTIVALTTVNTENLDDVSTYLGTTTPLLDKAGARIVTRCEVARTIVGQLTPSMLTIVEYPNEDAIASVFESAEYGYLQEVRERAFLQYEVYQTAERPSEIAIKAALGATEPDDLG</sequence>
<evidence type="ECO:0000313" key="3">
    <source>
        <dbReference type="Proteomes" id="UP000306602"/>
    </source>
</evidence>
<dbReference type="InterPro" id="IPR011008">
    <property type="entry name" value="Dimeric_a/b-barrel"/>
</dbReference>
<dbReference type="RefSeq" id="WP_136460999.1">
    <property type="nucleotide sequence ID" value="NZ_SRKY01000001.1"/>
</dbReference>
<gene>
    <name evidence="2" type="ORF">E4Z66_00585</name>
</gene>
<dbReference type="InterPro" id="IPR010753">
    <property type="entry name" value="DUF1330"/>
</dbReference>
<dbReference type="Proteomes" id="UP000306602">
    <property type="component" value="Unassembled WGS sequence"/>
</dbReference>
<dbReference type="Gene3D" id="3.30.70.100">
    <property type="match status" value="1"/>
</dbReference>
<dbReference type="OrthoDB" id="582594at2"/>
<dbReference type="EMBL" id="SRKY01000001">
    <property type="protein sequence ID" value="THH38107.1"/>
    <property type="molecule type" value="Genomic_DNA"/>
</dbReference>
<feature type="domain" description="DUF1330" evidence="1">
    <location>
        <begin position="8"/>
        <end position="86"/>
    </location>
</feature>
<reference evidence="2 3" key="1">
    <citation type="submission" date="2019-04" db="EMBL/GenBank/DDBJ databases">
        <title>Shimia ponticola sp. nov., isolated from seawater.</title>
        <authorList>
            <person name="Kim Y.-O."/>
            <person name="Yoon J.-H."/>
        </authorList>
    </citation>
    <scope>NUCLEOTIDE SEQUENCE [LARGE SCALE GENOMIC DNA]</scope>
    <source>
        <strain evidence="2 3">MYP11</strain>
    </source>
</reference>
<name>A0A4S4NHH0_9RHOB</name>
<dbReference type="SUPFAM" id="SSF54909">
    <property type="entry name" value="Dimeric alpha+beta barrel"/>
    <property type="match status" value="1"/>
</dbReference>
<dbReference type="AlphaFoldDB" id="A0A4S4NHH0"/>
<keyword evidence="3" id="KW-1185">Reference proteome</keyword>
<dbReference type="Pfam" id="PF07045">
    <property type="entry name" value="DUF1330"/>
    <property type="match status" value="1"/>
</dbReference>
<accession>A0A4S4NHH0</accession>
<evidence type="ECO:0000259" key="1">
    <source>
        <dbReference type="Pfam" id="PF07045"/>
    </source>
</evidence>
<protein>
    <submittedName>
        <fullName evidence="2">DUF1330 domain-containing protein</fullName>
    </submittedName>
</protein>
<comment type="caution">
    <text evidence="2">The sequence shown here is derived from an EMBL/GenBank/DDBJ whole genome shotgun (WGS) entry which is preliminary data.</text>
</comment>